<accession>A0A7R8WR30</accession>
<feature type="compositionally biased region" description="Low complexity" evidence="1">
    <location>
        <begin position="299"/>
        <end position="338"/>
    </location>
</feature>
<name>A0A7R8WR30_9CRUS</name>
<evidence type="ECO:0000313" key="2">
    <source>
        <dbReference type="EMBL" id="CAD7236533.1"/>
    </source>
</evidence>
<feature type="compositionally biased region" description="Low complexity" evidence="1">
    <location>
        <begin position="152"/>
        <end position="171"/>
    </location>
</feature>
<proteinExistence type="predicted"/>
<dbReference type="GO" id="GO:0061172">
    <property type="term" value="P:regulation of establishment of bipolar cell polarity"/>
    <property type="evidence" value="ECO:0007669"/>
    <property type="project" value="TreeGrafter"/>
</dbReference>
<dbReference type="SUPFAM" id="SSF54236">
    <property type="entry name" value="Ubiquitin-like"/>
    <property type="match status" value="1"/>
</dbReference>
<feature type="region of interest" description="Disordered" evidence="1">
    <location>
        <begin position="1"/>
        <end position="188"/>
    </location>
</feature>
<organism evidence="2">
    <name type="scientific">Cyprideis torosa</name>
    <dbReference type="NCBI Taxonomy" id="163714"/>
    <lineage>
        <taxon>Eukaryota</taxon>
        <taxon>Metazoa</taxon>
        <taxon>Ecdysozoa</taxon>
        <taxon>Arthropoda</taxon>
        <taxon>Crustacea</taxon>
        <taxon>Oligostraca</taxon>
        <taxon>Ostracoda</taxon>
        <taxon>Podocopa</taxon>
        <taxon>Podocopida</taxon>
        <taxon>Cytherocopina</taxon>
        <taxon>Cytheroidea</taxon>
        <taxon>Cytherideidae</taxon>
        <taxon>Cyprideis</taxon>
    </lineage>
</organism>
<dbReference type="GO" id="GO:0005819">
    <property type="term" value="C:spindle"/>
    <property type="evidence" value="ECO:0007669"/>
    <property type="project" value="TreeGrafter"/>
</dbReference>
<dbReference type="AlphaFoldDB" id="A0A7R8WR30"/>
<dbReference type="InterPro" id="IPR029071">
    <property type="entry name" value="Ubiquitin-like_domsf"/>
</dbReference>
<feature type="region of interest" description="Disordered" evidence="1">
    <location>
        <begin position="298"/>
        <end position="364"/>
    </location>
</feature>
<evidence type="ECO:0000256" key="1">
    <source>
        <dbReference type="SAM" id="MobiDB-lite"/>
    </source>
</evidence>
<dbReference type="InterPro" id="IPR039269">
    <property type="entry name" value="ANKFN1"/>
</dbReference>
<dbReference type="CDD" id="cd17117">
    <property type="entry name" value="RA_ANKFN1_like"/>
    <property type="match status" value="1"/>
</dbReference>
<reference evidence="2" key="1">
    <citation type="submission" date="2020-11" db="EMBL/GenBank/DDBJ databases">
        <authorList>
            <person name="Tran Van P."/>
        </authorList>
    </citation>
    <scope>NUCLEOTIDE SEQUENCE</scope>
</reference>
<dbReference type="GO" id="GO:0000132">
    <property type="term" value="P:establishment of mitotic spindle orientation"/>
    <property type="evidence" value="ECO:0007669"/>
    <property type="project" value="TreeGrafter"/>
</dbReference>
<dbReference type="InterPro" id="IPR000159">
    <property type="entry name" value="RA_dom"/>
</dbReference>
<gene>
    <name evidence="2" type="ORF">CTOB1V02_LOCUS14348</name>
</gene>
<dbReference type="OrthoDB" id="2428204at2759"/>
<feature type="compositionally biased region" description="Basic and acidic residues" evidence="1">
    <location>
        <begin position="172"/>
        <end position="182"/>
    </location>
</feature>
<feature type="non-terminal residue" evidence="2">
    <location>
        <position position="1"/>
    </location>
</feature>
<dbReference type="EMBL" id="OB679747">
    <property type="protein sequence ID" value="CAD7236533.1"/>
    <property type="molecule type" value="Genomic_DNA"/>
</dbReference>
<dbReference type="PROSITE" id="PS50200">
    <property type="entry name" value="RA"/>
    <property type="match status" value="1"/>
</dbReference>
<sequence>LQEPDIPSNCLGPSPRKSPINSPRPKKSSTRPPPPIPPHTSNHLSPALLQPSASASALLNAVGPHSLPTGTPPRTLPAPEGEMENDPSCYQTSPHMYPHRNHLVPKPSPVASPLRKASAPEISSPSLKEPEKVFDLSSSCEDLFGGPTQPPSSSDGGAKSSSGSLASSTDSGEQRSKPEHSPYLRIEGGGDNNSILEVFAAYHTGLASGTSVKLHVTPRTTAREVVDLVVQQLNMAVALKGSGGPFYSSEELPEFCLVAVIGARERCLREDFRPLELQSQWRKGKLFVRRKGDLLAAVPTSTSGSSPSPSPSVPSRTSPRRNPSGSSPSPSPSVPSRTSPRRNPREPPLAQPELPTSAPSSAYL</sequence>
<dbReference type="PANTHER" id="PTHR21437">
    <property type="entry name" value="WIDE AWAKE"/>
    <property type="match status" value="1"/>
</dbReference>
<dbReference type="GO" id="GO:0007165">
    <property type="term" value="P:signal transduction"/>
    <property type="evidence" value="ECO:0007669"/>
    <property type="project" value="InterPro"/>
</dbReference>
<protein>
    <submittedName>
        <fullName evidence="2">Uncharacterized protein</fullName>
    </submittedName>
</protein>
<dbReference type="Gene3D" id="3.10.20.90">
    <property type="entry name" value="Phosphatidylinositol 3-kinase Catalytic Subunit, Chain A, domain 1"/>
    <property type="match status" value="1"/>
</dbReference>
<dbReference type="SMART" id="SM00314">
    <property type="entry name" value="RA"/>
    <property type="match status" value="1"/>
</dbReference>
<dbReference type="PANTHER" id="PTHR21437:SF1">
    <property type="entry name" value="WIDE AWAKE"/>
    <property type="match status" value="1"/>
</dbReference>
<feature type="compositionally biased region" description="Low complexity" evidence="1">
    <location>
        <begin position="39"/>
        <end position="59"/>
    </location>
</feature>